<dbReference type="Gene3D" id="3.10.450.50">
    <property type="match status" value="1"/>
</dbReference>
<dbReference type="InterPro" id="IPR027843">
    <property type="entry name" value="DUF4440"/>
</dbReference>
<keyword evidence="4" id="KW-1185">Reference proteome</keyword>
<dbReference type="Proteomes" id="UP000636453">
    <property type="component" value="Unassembled WGS sequence"/>
</dbReference>
<evidence type="ECO:0000259" key="2">
    <source>
        <dbReference type="Pfam" id="PF14534"/>
    </source>
</evidence>
<dbReference type="RefSeq" id="WP_186760951.1">
    <property type="nucleotide sequence ID" value="NZ_BNCF01000021.1"/>
</dbReference>
<feature type="signal peptide" evidence="1">
    <location>
        <begin position="1"/>
        <end position="26"/>
    </location>
</feature>
<protein>
    <recommendedName>
        <fullName evidence="2">DUF4440 domain-containing protein</fullName>
    </recommendedName>
</protein>
<evidence type="ECO:0000256" key="1">
    <source>
        <dbReference type="SAM" id="SignalP"/>
    </source>
</evidence>
<reference evidence="3" key="2">
    <citation type="submission" date="2020-09" db="EMBL/GenBank/DDBJ databases">
        <authorList>
            <person name="Sun Q."/>
            <person name="Kim S."/>
        </authorList>
    </citation>
    <scope>NUCLEOTIDE SEQUENCE</scope>
    <source>
        <strain evidence="3">KCTC 32020</strain>
    </source>
</reference>
<dbReference type="AlphaFoldDB" id="A0A918ZBE6"/>
<dbReference type="InterPro" id="IPR011944">
    <property type="entry name" value="Steroid_delta5-4_isomerase"/>
</dbReference>
<reference evidence="3" key="1">
    <citation type="journal article" date="2014" name="Int. J. Syst. Evol. Microbiol.">
        <title>Complete genome sequence of Corynebacterium casei LMG S-19264T (=DSM 44701T), isolated from a smear-ripened cheese.</title>
        <authorList>
            <consortium name="US DOE Joint Genome Institute (JGI-PGF)"/>
            <person name="Walter F."/>
            <person name="Albersmeier A."/>
            <person name="Kalinowski J."/>
            <person name="Ruckert C."/>
        </authorList>
    </citation>
    <scope>NUCLEOTIDE SEQUENCE</scope>
    <source>
        <strain evidence="3">KCTC 32020</strain>
    </source>
</reference>
<accession>A0A918ZBE6</accession>
<organism evidence="3 4">
    <name type="scientific">Vulcaniibacterium thermophilum</name>
    <dbReference type="NCBI Taxonomy" id="1169913"/>
    <lineage>
        <taxon>Bacteria</taxon>
        <taxon>Pseudomonadati</taxon>
        <taxon>Pseudomonadota</taxon>
        <taxon>Gammaproteobacteria</taxon>
        <taxon>Lysobacterales</taxon>
        <taxon>Lysobacteraceae</taxon>
        <taxon>Vulcaniibacterium</taxon>
    </lineage>
</organism>
<dbReference type="SUPFAM" id="SSF54427">
    <property type="entry name" value="NTF2-like"/>
    <property type="match status" value="1"/>
</dbReference>
<dbReference type="InterPro" id="IPR032710">
    <property type="entry name" value="NTF2-like_dom_sf"/>
</dbReference>
<evidence type="ECO:0000313" key="3">
    <source>
        <dbReference type="EMBL" id="GHE43913.1"/>
    </source>
</evidence>
<dbReference type="EMBL" id="BNCF01000021">
    <property type="protein sequence ID" value="GHE43913.1"/>
    <property type="molecule type" value="Genomic_DNA"/>
</dbReference>
<sequence length="162" mass="17768">MPLAWTRVLLAALLSAAVALVPAARAQQEDPVAANRALAAAFEQAWNAHTMDAPFRKLLTDDVDWVNVDGGRGHGIEKVVSGHVRVHAGKFKDSVMTIREVEVALVRPDVAVVHVNWGLRGDTDNDGTPRPPREGLFTWVTVREDDGWKIRASHNSNKTPVR</sequence>
<feature type="domain" description="DUF4440" evidence="2">
    <location>
        <begin position="36"/>
        <end position="150"/>
    </location>
</feature>
<dbReference type="Pfam" id="PF14534">
    <property type="entry name" value="DUF4440"/>
    <property type="match status" value="1"/>
</dbReference>
<feature type="chain" id="PRO_5037553883" description="DUF4440 domain-containing protein" evidence="1">
    <location>
        <begin position="27"/>
        <end position="162"/>
    </location>
</feature>
<name>A0A918ZBE6_9GAMM</name>
<keyword evidence="1" id="KW-0732">Signal</keyword>
<proteinExistence type="predicted"/>
<dbReference type="NCBIfam" id="TIGR02246">
    <property type="entry name" value="SgcJ/EcaC family oxidoreductase"/>
    <property type="match status" value="1"/>
</dbReference>
<comment type="caution">
    <text evidence="3">The sequence shown here is derived from an EMBL/GenBank/DDBJ whole genome shotgun (WGS) entry which is preliminary data.</text>
</comment>
<evidence type="ECO:0000313" key="4">
    <source>
        <dbReference type="Proteomes" id="UP000636453"/>
    </source>
</evidence>
<gene>
    <name evidence="3" type="ORF">GCM10007167_27030</name>
</gene>